<evidence type="ECO:0000313" key="2">
    <source>
        <dbReference type="EMBL" id="EGO27332.1"/>
    </source>
</evidence>
<dbReference type="RefSeq" id="XP_007315423.1">
    <property type="nucleotide sequence ID" value="XM_007315361.1"/>
</dbReference>
<protein>
    <submittedName>
        <fullName evidence="2">Uncharacterized protein</fullName>
    </submittedName>
</protein>
<accession>F8NM82</accession>
<dbReference type="HOGENOM" id="CLU_719935_0_0_1"/>
<dbReference type="EMBL" id="GL945431">
    <property type="protein sequence ID" value="EGO27332.1"/>
    <property type="molecule type" value="Genomic_DNA"/>
</dbReference>
<feature type="compositionally biased region" description="Basic residues" evidence="1">
    <location>
        <begin position="334"/>
        <end position="343"/>
    </location>
</feature>
<reference evidence="2" key="1">
    <citation type="submission" date="2011-04" db="EMBL/GenBank/DDBJ databases">
        <title>Evolution of plant cell wall degrading machinery underlies the functional diversity of forest fungi.</title>
        <authorList>
            <consortium name="US DOE Joint Genome Institute (JGI-PGF)"/>
            <person name="Eastwood D.C."/>
            <person name="Floudas D."/>
            <person name="Binder M."/>
            <person name="Majcherczyk A."/>
            <person name="Schneider P."/>
            <person name="Aerts A."/>
            <person name="Asiegbu F.O."/>
            <person name="Baker S.E."/>
            <person name="Barry K."/>
            <person name="Bendiksby M."/>
            <person name="Blumentritt M."/>
            <person name="Coutinho P.M."/>
            <person name="Cullen D."/>
            <person name="Cullen D."/>
            <person name="Gathman A."/>
            <person name="Goodell B."/>
            <person name="Henrissat B."/>
            <person name="Ihrmark K."/>
            <person name="Kauserud H."/>
            <person name="Kohler A."/>
            <person name="LaButti K."/>
            <person name="Lapidus A."/>
            <person name="Lavin J.L."/>
            <person name="Lee Y.-H."/>
            <person name="Lindquist E."/>
            <person name="Lilly W."/>
            <person name="Lucas S."/>
            <person name="Morin E."/>
            <person name="Murat C."/>
            <person name="Oguiza J.A."/>
            <person name="Park J."/>
            <person name="Pisabarro A.G."/>
            <person name="Riley R."/>
            <person name="Rosling A."/>
            <person name="Salamov A."/>
            <person name="Schmidt O."/>
            <person name="Schmutz J."/>
            <person name="Skrede I."/>
            <person name="Stenlid J."/>
            <person name="Wiebenga A."/>
            <person name="Xie X."/>
            <person name="Kues U."/>
            <person name="Hibbett D.S."/>
            <person name="Hoffmeister D."/>
            <person name="Hogberg N."/>
            <person name="Martin F."/>
            <person name="Grigoriev I.V."/>
            <person name="Watkinson S.C."/>
        </authorList>
    </citation>
    <scope>NUCLEOTIDE SEQUENCE</scope>
    <source>
        <strain evidence="2">S7.9</strain>
    </source>
</reference>
<feature type="region of interest" description="Disordered" evidence="1">
    <location>
        <begin position="332"/>
        <end position="384"/>
    </location>
</feature>
<name>F8NM82_SERL9</name>
<dbReference type="AlphaFoldDB" id="F8NM82"/>
<dbReference type="Proteomes" id="UP000008064">
    <property type="component" value="Unassembled WGS sequence"/>
</dbReference>
<organism>
    <name type="scientific">Serpula lacrymans var. lacrymans (strain S7.9)</name>
    <name type="common">Dry rot fungus</name>
    <dbReference type="NCBI Taxonomy" id="578457"/>
    <lineage>
        <taxon>Eukaryota</taxon>
        <taxon>Fungi</taxon>
        <taxon>Dikarya</taxon>
        <taxon>Basidiomycota</taxon>
        <taxon>Agaricomycotina</taxon>
        <taxon>Agaricomycetes</taxon>
        <taxon>Agaricomycetidae</taxon>
        <taxon>Boletales</taxon>
        <taxon>Coniophorineae</taxon>
        <taxon>Serpulaceae</taxon>
        <taxon>Serpula</taxon>
    </lineage>
</organism>
<dbReference type="OrthoDB" id="2677877at2759"/>
<sequence length="384" mass="43178">MTDFTPTNESSANKSCDCCHTVFSSSVKFYYLKGPWGTSCTCCPACTQHYQRKCRPDERADEVEIDLSGTVDFTATAAPFQQRGPDRNEQQVLVRASSSAQRGVQSLPRQRLGPTFLPGPHAIPSNSAAAGVRQSVLRNTSVGYTPNHSLHSQHRSKMIAATTAPQCHVTITVALHHLKEEGKSGTELVGNIERDINVPLTITCFQLRAKVITVLERSWNTWSGNHILNLNSLEMHKAPKLLLHDPTNPDVDGDQSVLYDLFFSPTNKDPTPKFNSNRKVTILLLMSYAQFKDILRWKEAIKRGIAPDNFNNDIDEDEDSDSPMSRIFRTVTMRSKRSQRQRKSRVEDVEDARTKDEISKERVAEVKHVTHPKKLSRLEPEALV</sequence>
<dbReference type="KEGG" id="sla:SERLADRAFT_435109"/>
<dbReference type="GeneID" id="18814504"/>
<proteinExistence type="predicted"/>
<evidence type="ECO:0000256" key="1">
    <source>
        <dbReference type="SAM" id="MobiDB-lite"/>
    </source>
</evidence>
<gene>
    <name evidence="2" type="ORF">SERLADRAFT_435109</name>
</gene>
<feature type="compositionally biased region" description="Basic and acidic residues" evidence="1">
    <location>
        <begin position="344"/>
        <end position="368"/>
    </location>
</feature>